<dbReference type="EMBL" id="CAJNJA010038663">
    <property type="protein sequence ID" value="CAE7749498.1"/>
    <property type="molecule type" value="Genomic_DNA"/>
</dbReference>
<gene>
    <name evidence="3" type="primary">Cyt-b5</name>
    <name evidence="3" type="ORF">SNEC2469_LOCUS21727</name>
</gene>
<sequence length="701" mass="77912">MPQQPEATLLVDLTKVPASWPLATVIDAFVNLAVWKTAINANRALEAVSTRLVELWAAQPAEAQAWLQPCRERFETELAGKETRAEELQEALLRHGAAEFGLYKDACRSFPEALAARYLQNQSFCHWRFSEAGLLREERCCSAAERESQAAWYLQLPYLRARCRELAKRLVAAESQETARKRQKLEETAERRRLEAELHTSQEEGRDLRNRLAVAEAEVSVKTAELETATRAAAAESAVAKMRKEEGRELRNRLAAAEAEVSNKDAELRAAQSERAKCKEQCEEFASRTAAAESAAAEMRQELGQLQDEHGTCQQRCEELASRLEAAEAEVSEQKGRLAEAESDAAKMRVELHRLQEESCQARIALAAKEEAGSRELQEQCEQLRQQLKETSAKAEAERSAMLGRMQVLREELKDMHKQRIRELELQQREARDLVGHANAETSHGQEPDLAEQLGCFMADAIFKIRSCDTEYYLMGTDLKKGSQVVSADGKTILEVAAPPEIRAAKEVVDLHAGAATLCVTPDHPVRVPDARGELDQILYLPAGQLKVGDSVVLDSGEAAKLTGVNLQATECDVLKIVFEPDLPVAVFYSPPCIQSKGHKKKPPRRSGEWRKGKAVVDPTDGNTAVGSARIEMDHAHQHDVPFGWTSSDIPLSEGARRNKPHDCWIAICGELFDLTDFLKHHQEQRNSILAWAATPAATTS</sequence>
<reference evidence="3" key="1">
    <citation type="submission" date="2021-02" db="EMBL/GenBank/DDBJ databases">
        <authorList>
            <person name="Dougan E. K."/>
            <person name="Rhodes N."/>
            <person name="Thang M."/>
            <person name="Chan C."/>
        </authorList>
    </citation>
    <scope>NUCLEOTIDE SEQUENCE</scope>
</reference>
<dbReference type="InterPro" id="IPR036400">
    <property type="entry name" value="Cyt_B5-like_heme/steroid_sf"/>
</dbReference>
<feature type="domain" description="Cytochrome b5 heme-binding" evidence="2">
    <location>
        <begin position="654"/>
        <end position="692"/>
    </location>
</feature>
<dbReference type="OrthoDB" id="447749at2759"/>
<dbReference type="AlphaFoldDB" id="A0A812XKP6"/>
<keyword evidence="4" id="KW-1185">Reference proteome</keyword>
<proteinExistence type="predicted"/>
<evidence type="ECO:0000313" key="3">
    <source>
        <dbReference type="EMBL" id="CAE7749498.1"/>
    </source>
</evidence>
<dbReference type="SUPFAM" id="SSF51294">
    <property type="entry name" value="Hedgehog/intein (Hint) domain"/>
    <property type="match status" value="1"/>
</dbReference>
<dbReference type="Gene3D" id="3.10.120.10">
    <property type="entry name" value="Cytochrome b5-like heme/steroid binding domain"/>
    <property type="match status" value="1"/>
</dbReference>
<feature type="region of interest" description="Disordered" evidence="1">
    <location>
        <begin position="177"/>
        <end position="202"/>
    </location>
</feature>
<evidence type="ECO:0000259" key="2">
    <source>
        <dbReference type="Pfam" id="PF00173"/>
    </source>
</evidence>
<organism evidence="3 4">
    <name type="scientific">Symbiodinium necroappetens</name>
    <dbReference type="NCBI Taxonomy" id="1628268"/>
    <lineage>
        <taxon>Eukaryota</taxon>
        <taxon>Sar</taxon>
        <taxon>Alveolata</taxon>
        <taxon>Dinophyceae</taxon>
        <taxon>Suessiales</taxon>
        <taxon>Symbiodiniaceae</taxon>
        <taxon>Symbiodinium</taxon>
    </lineage>
</organism>
<evidence type="ECO:0000313" key="4">
    <source>
        <dbReference type="Proteomes" id="UP000601435"/>
    </source>
</evidence>
<name>A0A812XKP6_9DINO</name>
<dbReference type="SUPFAM" id="SSF55856">
    <property type="entry name" value="Cytochrome b5-like heme/steroid binding domain"/>
    <property type="match status" value="1"/>
</dbReference>
<feature type="region of interest" description="Disordered" evidence="1">
    <location>
        <begin position="595"/>
        <end position="625"/>
    </location>
</feature>
<dbReference type="Pfam" id="PF00173">
    <property type="entry name" value="Cyt-b5"/>
    <property type="match status" value="1"/>
</dbReference>
<dbReference type="InterPro" id="IPR001199">
    <property type="entry name" value="Cyt_B5-like_heme/steroid-bd"/>
</dbReference>
<dbReference type="InterPro" id="IPR036844">
    <property type="entry name" value="Hint_dom_sf"/>
</dbReference>
<evidence type="ECO:0000256" key="1">
    <source>
        <dbReference type="SAM" id="MobiDB-lite"/>
    </source>
</evidence>
<comment type="caution">
    <text evidence="3">The sequence shown here is derived from an EMBL/GenBank/DDBJ whole genome shotgun (WGS) entry which is preliminary data.</text>
</comment>
<accession>A0A812XKP6</accession>
<dbReference type="Proteomes" id="UP000601435">
    <property type="component" value="Unassembled WGS sequence"/>
</dbReference>
<dbReference type="Gene3D" id="2.170.16.10">
    <property type="entry name" value="Hedgehog/Intein (Hint) domain"/>
    <property type="match status" value="1"/>
</dbReference>
<protein>
    <submittedName>
        <fullName evidence="3">Cyt-b5 protein</fullName>
    </submittedName>
</protein>